<accession>A0A9D2NK27</accession>
<evidence type="ECO:0000313" key="4">
    <source>
        <dbReference type="EMBL" id="HJC33805.1"/>
    </source>
</evidence>
<keyword evidence="2" id="KW-1133">Transmembrane helix</keyword>
<dbReference type="InterPro" id="IPR011055">
    <property type="entry name" value="Dup_hybrid_motif"/>
</dbReference>
<dbReference type="SUPFAM" id="SSF51261">
    <property type="entry name" value="Duplicated hybrid motif"/>
    <property type="match status" value="1"/>
</dbReference>
<dbReference type="GO" id="GO:0004222">
    <property type="term" value="F:metalloendopeptidase activity"/>
    <property type="evidence" value="ECO:0007669"/>
    <property type="project" value="TreeGrafter"/>
</dbReference>
<feature type="compositionally biased region" description="Acidic residues" evidence="1">
    <location>
        <begin position="66"/>
        <end position="77"/>
    </location>
</feature>
<reference evidence="4" key="1">
    <citation type="journal article" date="2021" name="PeerJ">
        <title>Extensive microbial diversity within the chicken gut microbiome revealed by metagenomics and culture.</title>
        <authorList>
            <person name="Gilroy R."/>
            <person name="Ravi A."/>
            <person name="Getino M."/>
            <person name="Pursley I."/>
            <person name="Horton D.L."/>
            <person name="Alikhan N.F."/>
            <person name="Baker D."/>
            <person name="Gharbi K."/>
            <person name="Hall N."/>
            <person name="Watson M."/>
            <person name="Adriaenssens E.M."/>
            <person name="Foster-Nyarko E."/>
            <person name="Jarju S."/>
            <person name="Secka A."/>
            <person name="Antonio M."/>
            <person name="Oren A."/>
            <person name="Chaudhuri R.R."/>
            <person name="La Ragione R."/>
            <person name="Hildebrand F."/>
            <person name="Pallen M.J."/>
        </authorList>
    </citation>
    <scope>NUCLEOTIDE SEQUENCE</scope>
    <source>
        <strain evidence="4">ChiW19-954</strain>
    </source>
</reference>
<keyword evidence="2" id="KW-0472">Membrane</keyword>
<dbReference type="InterPro" id="IPR050570">
    <property type="entry name" value="Cell_wall_metabolism_enzyme"/>
</dbReference>
<name>A0A9D2NK27_9FIRM</name>
<dbReference type="PANTHER" id="PTHR21666:SF270">
    <property type="entry name" value="MUREIN HYDROLASE ACTIVATOR ENVC"/>
    <property type="match status" value="1"/>
</dbReference>
<sequence>MNKNERPSFLKGKGAAVGIVICFVAVIALVGAYTFSNYQRDIDEQMAKAGEQAEELTEDMGTATEDTTEGITEETTTDDIVLPEQENSIAGDTENGVQSQPSGEENNADSQSDTSGESTGTDNSAAATTGDTSGVWFSEDSTLAWPASGAVIMSYSMDQTVFFQTLEQYKYNPAMIISGEAGETIGASAAGIVTNIEETAQTGTTVTLDMGNGYSAVYGQLSDVPVAVGDYVGAGESLGTLSEPTKYYSVEGPNLYFEVLKDGEPVDPMNFME</sequence>
<evidence type="ECO:0000313" key="5">
    <source>
        <dbReference type="Proteomes" id="UP000823890"/>
    </source>
</evidence>
<dbReference type="CDD" id="cd12797">
    <property type="entry name" value="M23_peptidase"/>
    <property type="match status" value="1"/>
</dbReference>
<dbReference type="AlphaFoldDB" id="A0A9D2NK27"/>
<feature type="compositionally biased region" description="Polar residues" evidence="1">
    <location>
        <begin position="85"/>
        <end position="132"/>
    </location>
</feature>
<feature type="domain" description="M23ase beta-sheet core" evidence="3">
    <location>
        <begin position="174"/>
        <end position="268"/>
    </location>
</feature>
<feature type="region of interest" description="Disordered" evidence="1">
    <location>
        <begin position="49"/>
        <end position="136"/>
    </location>
</feature>
<evidence type="ECO:0000256" key="2">
    <source>
        <dbReference type="SAM" id="Phobius"/>
    </source>
</evidence>
<protein>
    <submittedName>
        <fullName evidence="4">M23 family metallopeptidase</fullName>
    </submittedName>
</protein>
<reference evidence="4" key="2">
    <citation type="submission" date="2021-04" db="EMBL/GenBank/DDBJ databases">
        <authorList>
            <person name="Gilroy R."/>
        </authorList>
    </citation>
    <scope>NUCLEOTIDE SEQUENCE</scope>
    <source>
        <strain evidence="4">ChiW19-954</strain>
    </source>
</reference>
<dbReference type="Pfam" id="PF01551">
    <property type="entry name" value="Peptidase_M23"/>
    <property type="match status" value="1"/>
</dbReference>
<organism evidence="4 5">
    <name type="scientific">Candidatus Mediterraneibacter faecipullorum</name>
    <dbReference type="NCBI Taxonomy" id="2838670"/>
    <lineage>
        <taxon>Bacteria</taxon>
        <taxon>Bacillati</taxon>
        <taxon>Bacillota</taxon>
        <taxon>Clostridia</taxon>
        <taxon>Lachnospirales</taxon>
        <taxon>Lachnospiraceae</taxon>
        <taxon>Mediterraneibacter</taxon>
    </lineage>
</organism>
<dbReference type="Proteomes" id="UP000823890">
    <property type="component" value="Unassembled WGS sequence"/>
</dbReference>
<gene>
    <name evidence="4" type="ORF">H9758_04340</name>
</gene>
<evidence type="ECO:0000256" key="1">
    <source>
        <dbReference type="SAM" id="MobiDB-lite"/>
    </source>
</evidence>
<evidence type="ECO:0000259" key="3">
    <source>
        <dbReference type="Pfam" id="PF01551"/>
    </source>
</evidence>
<proteinExistence type="predicted"/>
<dbReference type="EMBL" id="DWWO01000051">
    <property type="protein sequence ID" value="HJC33805.1"/>
    <property type="molecule type" value="Genomic_DNA"/>
</dbReference>
<dbReference type="InterPro" id="IPR016047">
    <property type="entry name" value="M23ase_b-sheet_dom"/>
</dbReference>
<keyword evidence="2" id="KW-0812">Transmembrane</keyword>
<dbReference type="Gene3D" id="2.70.70.10">
    <property type="entry name" value="Glucose Permease (Domain IIA)"/>
    <property type="match status" value="1"/>
</dbReference>
<comment type="caution">
    <text evidence="4">The sequence shown here is derived from an EMBL/GenBank/DDBJ whole genome shotgun (WGS) entry which is preliminary data.</text>
</comment>
<dbReference type="PANTHER" id="PTHR21666">
    <property type="entry name" value="PEPTIDASE-RELATED"/>
    <property type="match status" value="1"/>
</dbReference>
<feature type="transmembrane region" description="Helical" evidence="2">
    <location>
        <begin position="12"/>
        <end position="35"/>
    </location>
</feature>